<evidence type="ECO:0000256" key="1">
    <source>
        <dbReference type="ARBA" id="ARBA00023242"/>
    </source>
</evidence>
<comment type="caution">
    <text evidence="3">The sequence shown here is derived from an EMBL/GenBank/DDBJ whole genome shotgun (WGS) entry which is preliminary data.</text>
</comment>
<name>A0A3D8RGU7_9HELO</name>
<sequence>MKNSPGEASSLRAATSGSASPSEENGQTPASTPPYPATGPRHRTRHETESTPSQRHRPAHRATTGSRVRKPFAPQAKLETAATRRRGACESCREKKTRCSEDHLVDLLESATRPPSNRALPSRPAGLPQTRTQTHTHTARGREDVPRSIEPAPVKSPESIERYMGQSSTLEPFPVLENTTLTSWASQRHLVQNTLINTDRQFSLKSPTIKHLTPFSHIPSSISAAFEEADDLLDGEAVVRRPSLAERSTQAAGTLGGPTDSSHAYPSFSRSPPEYISTGSQFYPVPPRMQQQLDVMARGYAPLPEVGAFPINPLSYAPLGGMAQPPPEQQSMPRAANNSNIHDGDYPVAHWNPSPFLGPQPILDPNMIDMNLPATCLDDCPEDLYECLAEVCPVDQPQPNLSTQELYESVSVQGTYPSAQQPPFHINVAITDDEYDLVNHDDASQGMDLFSSDNHFVPTQPTLSWYNPSEAVGAFDTDEALDELISYIRNV</sequence>
<dbReference type="GO" id="GO:0000981">
    <property type="term" value="F:DNA-binding transcription factor activity, RNA polymerase II-specific"/>
    <property type="evidence" value="ECO:0007669"/>
    <property type="project" value="InterPro"/>
</dbReference>
<dbReference type="EMBL" id="PDLM01000007">
    <property type="protein sequence ID" value="RDW73094.1"/>
    <property type="molecule type" value="Genomic_DNA"/>
</dbReference>
<gene>
    <name evidence="3" type="ORF">BP6252_07001</name>
</gene>
<dbReference type="GO" id="GO:0008270">
    <property type="term" value="F:zinc ion binding"/>
    <property type="evidence" value="ECO:0007669"/>
    <property type="project" value="InterPro"/>
</dbReference>
<evidence type="ECO:0000313" key="3">
    <source>
        <dbReference type="EMBL" id="RDW73094.1"/>
    </source>
</evidence>
<feature type="compositionally biased region" description="Basic and acidic residues" evidence="2">
    <location>
        <begin position="87"/>
        <end position="106"/>
    </location>
</feature>
<accession>A0A3D8RGU7</accession>
<dbReference type="CDD" id="cd00067">
    <property type="entry name" value="GAL4"/>
    <property type="match status" value="1"/>
</dbReference>
<dbReference type="OrthoDB" id="10299707at2759"/>
<keyword evidence="4" id="KW-1185">Reference proteome</keyword>
<dbReference type="Proteomes" id="UP000256645">
    <property type="component" value="Unassembled WGS sequence"/>
</dbReference>
<keyword evidence="1" id="KW-0539">Nucleus</keyword>
<reference evidence="3 4" key="1">
    <citation type="journal article" date="2018" name="IMA Fungus">
        <title>IMA Genome-F 9: Draft genome sequence of Annulohypoxylon stygium, Aspergillus mulundensis, Berkeleyomyces basicola (syn. Thielaviopsis basicola), Ceratocystis smalleyi, two Cercospora beticola strains, Coleophoma cylindrospora, Fusarium fracticaudum, Phialophora cf. hyalina, and Morchella septimelata.</title>
        <authorList>
            <person name="Wingfield B.D."/>
            <person name="Bills G.F."/>
            <person name="Dong Y."/>
            <person name="Huang W."/>
            <person name="Nel W.J."/>
            <person name="Swalarsk-Parry B.S."/>
            <person name="Vaghefi N."/>
            <person name="Wilken P.M."/>
            <person name="An Z."/>
            <person name="de Beer Z.W."/>
            <person name="De Vos L."/>
            <person name="Chen L."/>
            <person name="Duong T.A."/>
            <person name="Gao Y."/>
            <person name="Hammerbacher A."/>
            <person name="Kikkert J.R."/>
            <person name="Li Y."/>
            <person name="Li H."/>
            <person name="Li K."/>
            <person name="Li Q."/>
            <person name="Liu X."/>
            <person name="Ma X."/>
            <person name="Naidoo K."/>
            <person name="Pethybridge S.J."/>
            <person name="Sun J."/>
            <person name="Steenkamp E.T."/>
            <person name="van der Nest M.A."/>
            <person name="van Wyk S."/>
            <person name="Wingfield M.J."/>
            <person name="Xiong C."/>
            <person name="Yue Q."/>
            <person name="Zhang X."/>
        </authorList>
    </citation>
    <scope>NUCLEOTIDE SEQUENCE [LARGE SCALE GENOMIC DNA]</scope>
    <source>
        <strain evidence="3 4">BP6252</strain>
    </source>
</reference>
<feature type="region of interest" description="Disordered" evidence="2">
    <location>
        <begin position="244"/>
        <end position="270"/>
    </location>
</feature>
<dbReference type="AlphaFoldDB" id="A0A3D8RGU7"/>
<evidence type="ECO:0000256" key="2">
    <source>
        <dbReference type="SAM" id="MobiDB-lite"/>
    </source>
</evidence>
<feature type="compositionally biased region" description="Polar residues" evidence="2">
    <location>
        <begin position="1"/>
        <end position="30"/>
    </location>
</feature>
<organism evidence="3 4">
    <name type="scientific">Coleophoma cylindrospora</name>
    <dbReference type="NCBI Taxonomy" id="1849047"/>
    <lineage>
        <taxon>Eukaryota</taxon>
        <taxon>Fungi</taxon>
        <taxon>Dikarya</taxon>
        <taxon>Ascomycota</taxon>
        <taxon>Pezizomycotina</taxon>
        <taxon>Leotiomycetes</taxon>
        <taxon>Helotiales</taxon>
        <taxon>Dermateaceae</taxon>
        <taxon>Coleophoma</taxon>
    </lineage>
</organism>
<evidence type="ECO:0000313" key="4">
    <source>
        <dbReference type="Proteomes" id="UP000256645"/>
    </source>
</evidence>
<feature type="compositionally biased region" description="Polar residues" evidence="2">
    <location>
        <begin position="259"/>
        <end position="270"/>
    </location>
</feature>
<proteinExistence type="predicted"/>
<protein>
    <submittedName>
        <fullName evidence="3">Uncharacterized protein</fullName>
    </submittedName>
</protein>
<dbReference type="InterPro" id="IPR001138">
    <property type="entry name" value="Zn2Cys6_DnaBD"/>
</dbReference>
<feature type="region of interest" description="Disordered" evidence="2">
    <location>
        <begin position="1"/>
        <end position="153"/>
    </location>
</feature>